<comment type="caution">
    <text evidence="2">The sequence shown here is derived from an EMBL/GenBank/DDBJ whole genome shotgun (WGS) entry which is preliminary data.</text>
</comment>
<feature type="chain" id="PRO_5046167819" description="PA14 domain-containing protein" evidence="1">
    <location>
        <begin position="26"/>
        <end position="567"/>
    </location>
</feature>
<name>A0ABX0QCH4_9BACT</name>
<dbReference type="Proteomes" id="UP000606008">
    <property type="component" value="Unassembled WGS sequence"/>
</dbReference>
<feature type="signal peptide" evidence="1">
    <location>
        <begin position="1"/>
        <end position="25"/>
    </location>
</feature>
<evidence type="ECO:0000313" key="2">
    <source>
        <dbReference type="EMBL" id="NID10089.1"/>
    </source>
</evidence>
<evidence type="ECO:0000313" key="3">
    <source>
        <dbReference type="Proteomes" id="UP000606008"/>
    </source>
</evidence>
<dbReference type="RefSeq" id="WP_229369716.1">
    <property type="nucleotide sequence ID" value="NZ_WAEL01000002.1"/>
</dbReference>
<organism evidence="2 3">
    <name type="scientific">Fibrivirga algicola</name>
    <dbReference type="NCBI Taxonomy" id="2950420"/>
    <lineage>
        <taxon>Bacteria</taxon>
        <taxon>Pseudomonadati</taxon>
        <taxon>Bacteroidota</taxon>
        <taxon>Cytophagia</taxon>
        <taxon>Cytophagales</taxon>
        <taxon>Spirosomataceae</taxon>
        <taxon>Fibrivirga</taxon>
    </lineage>
</organism>
<dbReference type="EMBL" id="WAEL01000002">
    <property type="protein sequence ID" value="NID10089.1"/>
    <property type="molecule type" value="Genomic_DNA"/>
</dbReference>
<gene>
    <name evidence="2" type="ORF">F7231_07875</name>
</gene>
<reference evidence="2" key="1">
    <citation type="submission" date="2024-05" db="EMBL/GenBank/DDBJ databases">
        <authorList>
            <person name="Jung D.-H."/>
        </authorList>
    </citation>
    <scope>NUCLEOTIDE SEQUENCE</scope>
    <source>
        <strain evidence="2">JA-25</strain>
    </source>
</reference>
<dbReference type="SUPFAM" id="SSF56988">
    <property type="entry name" value="Anthrax protective antigen"/>
    <property type="match status" value="1"/>
</dbReference>
<protein>
    <recommendedName>
        <fullName evidence="4">PA14 domain-containing protein</fullName>
    </recommendedName>
</protein>
<dbReference type="Gene3D" id="2.60.120.380">
    <property type="match status" value="1"/>
</dbReference>
<sequence length="567" mass="61017">MKLPLLLGCLCAGLFGLATDTCAQADLPRLDLATLRIPANWQRAGGVSVSPDSPALKNRVGSESMLISSGKEPVTLASPVSDFALRFDMLMTPGAAVLLQLPNGEAIDLTTARDITPLLKSAGLWQSIRLDYRANSGLMGPALERLLVNGVVVREGYKLTRSASGSGPVQLMAAAGAVAVRDVGFRALENRSVASWAGPLRYNLYGESIETREELAGKTPVKSDTVSQISYNVSYGRSGRFALLFEGKLNVPTAGDYQFDLVMGGVAGLWVDGKPVIPMVYDELGAVKTHLMPLTAGVHNVEVMYSRSWPRPGLGLFISQAATRPQALHAAGSLPEFSPPGQVTVQPEAKSTLVRSFIQLPGEKNKRTKALSVGNANGMHYAIDLSQMALLMAWKGDFADVTQMWYERGEPQLLKPMGTVIMPSPRPAFALLPNANTAWPDSLTEETLNYGGLVLAKDGSPTMEYTMGGLTVYERLLPTANKLDHSFTITGNPTNAGQAQSLYCRLAAGKNIEEVAKGLFAINDRSYYIRVDPKTSLTLRQQGPQQELMMPVALRNGAATVQYAIEF</sequence>
<accession>A0ABX0QCH4</accession>
<evidence type="ECO:0008006" key="4">
    <source>
        <dbReference type="Google" id="ProtNLM"/>
    </source>
</evidence>
<keyword evidence="3" id="KW-1185">Reference proteome</keyword>
<proteinExistence type="predicted"/>
<keyword evidence="1" id="KW-0732">Signal</keyword>
<evidence type="ECO:0000256" key="1">
    <source>
        <dbReference type="SAM" id="SignalP"/>
    </source>
</evidence>